<dbReference type="STRING" id="1388766.A0A017S3R2"/>
<feature type="signal peptide" evidence="10">
    <location>
        <begin position="1"/>
        <end position="19"/>
    </location>
</feature>
<evidence type="ECO:0000256" key="10">
    <source>
        <dbReference type="SAM" id="SignalP"/>
    </source>
</evidence>
<evidence type="ECO:0000256" key="7">
    <source>
        <dbReference type="ARBA" id="ARBA00023033"/>
    </source>
</evidence>
<feature type="chain" id="PRO_5001495404" evidence="10">
    <location>
        <begin position="20"/>
        <end position="511"/>
    </location>
</feature>
<dbReference type="GO" id="GO:0016705">
    <property type="term" value="F:oxidoreductase activity, acting on paired donors, with incorporation or reduction of molecular oxygen"/>
    <property type="evidence" value="ECO:0007669"/>
    <property type="project" value="InterPro"/>
</dbReference>
<dbReference type="GeneID" id="63694501"/>
<dbReference type="OrthoDB" id="2789670at2759"/>
<comment type="cofactor">
    <cofactor evidence="1 8">
        <name>heme</name>
        <dbReference type="ChEBI" id="CHEBI:30413"/>
    </cofactor>
</comment>
<evidence type="ECO:0000256" key="2">
    <source>
        <dbReference type="ARBA" id="ARBA00010617"/>
    </source>
</evidence>
<dbReference type="SUPFAM" id="SSF48264">
    <property type="entry name" value="Cytochrome P450"/>
    <property type="match status" value="1"/>
</dbReference>
<keyword evidence="10" id="KW-0732">Signal</keyword>
<dbReference type="InterPro" id="IPR036396">
    <property type="entry name" value="Cyt_P450_sf"/>
</dbReference>
<reference evidence="12" key="1">
    <citation type="journal article" date="2014" name="Nat. Commun.">
        <title>Genomic adaptations of the halophilic Dead Sea filamentous fungus Eurotium rubrum.</title>
        <authorList>
            <person name="Kis-Papo T."/>
            <person name="Weig A.R."/>
            <person name="Riley R."/>
            <person name="Persoh D."/>
            <person name="Salamov A."/>
            <person name="Sun H."/>
            <person name="Lipzen A."/>
            <person name="Wasser S.P."/>
            <person name="Rambold G."/>
            <person name="Grigoriev I.V."/>
            <person name="Nevo E."/>
        </authorList>
    </citation>
    <scope>NUCLEOTIDE SEQUENCE [LARGE SCALE GENOMIC DNA]</scope>
    <source>
        <strain evidence="12">CBS 135680</strain>
    </source>
</reference>
<dbReference type="GO" id="GO:0004497">
    <property type="term" value="F:monooxygenase activity"/>
    <property type="evidence" value="ECO:0007669"/>
    <property type="project" value="UniProtKB-KW"/>
</dbReference>
<dbReference type="PANTHER" id="PTHR24279">
    <property type="entry name" value="CYTOCHROME P450"/>
    <property type="match status" value="1"/>
</dbReference>
<dbReference type="Gene3D" id="1.10.630.10">
    <property type="entry name" value="Cytochrome P450"/>
    <property type="match status" value="1"/>
</dbReference>
<keyword evidence="7 9" id="KW-0503">Monooxygenase</keyword>
<dbReference type="PANTHER" id="PTHR24279:SF120">
    <property type="entry name" value="CYTOCHROME P450"/>
    <property type="match status" value="1"/>
</dbReference>
<dbReference type="InterPro" id="IPR017972">
    <property type="entry name" value="Cyt_P450_CS"/>
</dbReference>
<keyword evidence="6 8" id="KW-0408">Iron</keyword>
<evidence type="ECO:0000256" key="4">
    <source>
        <dbReference type="ARBA" id="ARBA00022723"/>
    </source>
</evidence>
<keyword evidence="3 8" id="KW-0349">Heme</keyword>
<evidence type="ECO:0000256" key="3">
    <source>
        <dbReference type="ARBA" id="ARBA00022617"/>
    </source>
</evidence>
<gene>
    <name evidence="11" type="ORF">EURHEDRAFT_381140</name>
</gene>
<accession>A0A017S3R2</accession>
<evidence type="ECO:0000256" key="5">
    <source>
        <dbReference type="ARBA" id="ARBA00023002"/>
    </source>
</evidence>
<dbReference type="HOGENOM" id="CLU_042557_2_0_1"/>
<dbReference type="Proteomes" id="UP000019804">
    <property type="component" value="Unassembled WGS sequence"/>
</dbReference>
<evidence type="ECO:0000256" key="1">
    <source>
        <dbReference type="ARBA" id="ARBA00001971"/>
    </source>
</evidence>
<dbReference type="Pfam" id="PF00067">
    <property type="entry name" value="p450"/>
    <property type="match status" value="1"/>
</dbReference>
<name>A0A017S3R2_ASPRC</name>
<dbReference type="CDD" id="cd20615">
    <property type="entry name" value="CYP_GliC-like"/>
    <property type="match status" value="1"/>
</dbReference>
<dbReference type="RefSeq" id="XP_040634964.1">
    <property type="nucleotide sequence ID" value="XM_040779377.1"/>
</dbReference>
<keyword evidence="5 9" id="KW-0560">Oxidoreductase</keyword>
<evidence type="ECO:0000256" key="6">
    <source>
        <dbReference type="ARBA" id="ARBA00023004"/>
    </source>
</evidence>
<keyword evidence="4 8" id="KW-0479">Metal-binding</keyword>
<dbReference type="PROSITE" id="PS00086">
    <property type="entry name" value="CYTOCHROME_P450"/>
    <property type="match status" value="1"/>
</dbReference>
<dbReference type="PRINTS" id="PR00385">
    <property type="entry name" value="P450"/>
</dbReference>
<dbReference type="AlphaFoldDB" id="A0A017S3R2"/>
<protein>
    <submittedName>
        <fullName evidence="11">Putative cytochrome P450 oxidoreductase</fullName>
    </submittedName>
</protein>
<dbReference type="GO" id="GO:0005506">
    <property type="term" value="F:iron ion binding"/>
    <property type="evidence" value="ECO:0007669"/>
    <property type="project" value="InterPro"/>
</dbReference>
<proteinExistence type="inferred from homology"/>
<evidence type="ECO:0000256" key="8">
    <source>
        <dbReference type="PIRSR" id="PIRSR602401-1"/>
    </source>
</evidence>
<dbReference type="InterPro" id="IPR002401">
    <property type="entry name" value="Cyt_P450_E_grp-I"/>
</dbReference>
<evidence type="ECO:0000256" key="9">
    <source>
        <dbReference type="RuleBase" id="RU000461"/>
    </source>
</evidence>
<evidence type="ECO:0000313" key="12">
    <source>
        <dbReference type="Proteomes" id="UP000019804"/>
    </source>
</evidence>
<feature type="binding site" description="axial binding residue" evidence="8">
    <location>
        <position position="452"/>
    </location>
    <ligand>
        <name>heme</name>
        <dbReference type="ChEBI" id="CHEBI:30413"/>
    </ligand>
    <ligandPart>
        <name>Fe</name>
        <dbReference type="ChEBI" id="CHEBI:18248"/>
    </ligandPart>
</feature>
<keyword evidence="12" id="KW-1185">Reference proteome</keyword>
<evidence type="ECO:0000313" key="11">
    <source>
        <dbReference type="EMBL" id="EYE91274.1"/>
    </source>
</evidence>
<dbReference type="InterPro" id="IPR001128">
    <property type="entry name" value="Cyt_P450"/>
</dbReference>
<organism evidence="11 12">
    <name type="scientific">Aspergillus ruber (strain CBS 135680)</name>
    <dbReference type="NCBI Taxonomy" id="1388766"/>
    <lineage>
        <taxon>Eukaryota</taxon>
        <taxon>Fungi</taxon>
        <taxon>Dikarya</taxon>
        <taxon>Ascomycota</taxon>
        <taxon>Pezizomycotina</taxon>
        <taxon>Eurotiomycetes</taxon>
        <taxon>Eurotiomycetidae</taxon>
        <taxon>Eurotiales</taxon>
        <taxon>Aspergillaceae</taxon>
        <taxon>Aspergillus</taxon>
        <taxon>Aspergillus subgen. Aspergillus</taxon>
    </lineage>
</organism>
<dbReference type="EMBL" id="KK088446">
    <property type="protein sequence ID" value="EYE91274.1"/>
    <property type="molecule type" value="Genomic_DNA"/>
</dbReference>
<dbReference type="GO" id="GO:0020037">
    <property type="term" value="F:heme binding"/>
    <property type="evidence" value="ECO:0007669"/>
    <property type="project" value="InterPro"/>
</dbReference>
<comment type="similarity">
    <text evidence="2 9">Belongs to the cytochrome P450 family.</text>
</comment>
<dbReference type="InterPro" id="IPR050479">
    <property type="entry name" value="CYP11_CYP27_families"/>
</dbReference>
<sequence length="511" mass="58211">MFLLLFIPVFLVGVFLQRAVKVGTVPNYILSWILDIYLRWRHPVKSQDGHSSIPGCPYVFPNGQGNVAKFYHGEVMSVKWRSRYGPIYRIWNGTSPEIIVGCPEEIKTIFHDSGDHLKAVDMNSGWVTGELMGKCLGLANQGDWSRIRVAFAEPFHQKTAPAYISLMQDRVQRQMETIELAKLKNTSTMILDPAEELLYLPFYVLGDILYGGMDEAMEQQLRDIAACRDELWKGAMTGGLARFSIGRFIPGSKMRRGVDIFHQQWKEFNDKALTRAKSINMADAPIVSMYSALERGQLTEAELLHTLDEIMFVNLDVTVGNFSWNPVFLAANPDIQQEIRDEIRQARSGHFDSWKAYISSNSSLLMASILESARLKPMASFAVPQSLPTNRTVGGFVIPAHTEVVVDTCALNIEDASWGPDRHEYCPKRFLGKSPMGWRYRFWRFGFGPRQCLGRHVVDILLKTLLSYIVENYQLTPAWSEGNEGHETWQKRPDIWMNLAQQPIIWKKLNA</sequence>
<dbReference type="PRINTS" id="PR00463">
    <property type="entry name" value="EP450I"/>
</dbReference>